<organism evidence="1 2">
    <name type="scientific">Pollutimonas bauzanensis</name>
    <dbReference type="NCBI Taxonomy" id="658167"/>
    <lineage>
        <taxon>Bacteria</taxon>
        <taxon>Pseudomonadati</taxon>
        <taxon>Pseudomonadota</taxon>
        <taxon>Betaproteobacteria</taxon>
        <taxon>Burkholderiales</taxon>
        <taxon>Alcaligenaceae</taxon>
        <taxon>Pollutimonas</taxon>
    </lineage>
</organism>
<dbReference type="GO" id="GO:0016226">
    <property type="term" value="P:iron-sulfur cluster assembly"/>
    <property type="evidence" value="ECO:0007669"/>
    <property type="project" value="TreeGrafter"/>
</dbReference>
<dbReference type="PANTHER" id="PTHR22602">
    <property type="entry name" value="TRANSFERASE CAF17, MITOCHONDRIAL-RELATED"/>
    <property type="match status" value="1"/>
</dbReference>
<gene>
    <name evidence="1" type="ORF">SAMN04488135_105253</name>
</gene>
<sequence>MNNFSSFVAPLDDLAVIEIAGPDAAGFLHGQLTHDVTGLAPDRARLAGYCTAKGRLLGSMVLWQGRQGPSPALYAMVRADIAPALVKRLSMFVLRAKASLRLTRLRVLGVTLAGAPAGGLAAESGRLPGEELIKEAAVLSSQARAWDVARTSAGSWIAAPSAGADTARWWFVPADADDADDDAAPAPAMAGPQARQAADCWRAADIAAGLPWIEAATQDVFIPQTLNLDLIDAVSFTKGCYPGQEVVARSHYRGTVKRRMAYGIASGADADAGGPLAGVDIYNALNPDSPCGRIVNAAHCGGAAHVLMEVQLADLGGPDFRLRRADGPAIELMPLPYKIKAED</sequence>
<dbReference type="STRING" id="658167.SAMN04488135_105253"/>
<protein>
    <recommendedName>
        <fullName evidence="3">Aminomethyltransferase folate-binding domain-containing protein</fullName>
    </recommendedName>
</protein>
<name>A0A1M5WHP7_9BURK</name>
<proteinExistence type="predicted"/>
<dbReference type="RefSeq" id="WP_073103344.1">
    <property type="nucleotide sequence ID" value="NZ_FQXE01000005.1"/>
</dbReference>
<dbReference type="InterPro" id="IPR017703">
    <property type="entry name" value="YgfZ/GCV_T_CS"/>
</dbReference>
<evidence type="ECO:0000313" key="2">
    <source>
        <dbReference type="Proteomes" id="UP000184226"/>
    </source>
</evidence>
<dbReference type="InterPro" id="IPR045179">
    <property type="entry name" value="YgfZ/GcvT"/>
</dbReference>
<dbReference type="Gene3D" id="3.30.70.1400">
    <property type="entry name" value="Aminomethyltransferase beta-barrel domains"/>
    <property type="match status" value="1"/>
</dbReference>
<dbReference type="PANTHER" id="PTHR22602:SF0">
    <property type="entry name" value="TRANSFERASE CAF17, MITOCHONDRIAL-RELATED"/>
    <property type="match status" value="1"/>
</dbReference>
<dbReference type="EMBL" id="FQXE01000005">
    <property type="protein sequence ID" value="SHH86928.1"/>
    <property type="molecule type" value="Genomic_DNA"/>
</dbReference>
<dbReference type="Gene3D" id="2.40.30.160">
    <property type="match status" value="1"/>
</dbReference>
<dbReference type="Proteomes" id="UP000184226">
    <property type="component" value="Unassembled WGS sequence"/>
</dbReference>
<reference evidence="1 2" key="1">
    <citation type="submission" date="2016-11" db="EMBL/GenBank/DDBJ databases">
        <authorList>
            <person name="Jaros S."/>
            <person name="Januszkiewicz K."/>
            <person name="Wedrychowicz H."/>
        </authorList>
    </citation>
    <scope>NUCLEOTIDE SEQUENCE [LARGE SCALE GENOMIC DNA]</scope>
    <source>
        <strain evidence="1 2">CGMCC 1.10190</strain>
    </source>
</reference>
<accession>A0A1M5WHP7</accession>
<evidence type="ECO:0008006" key="3">
    <source>
        <dbReference type="Google" id="ProtNLM"/>
    </source>
</evidence>
<dbReference type="AlphaFoldDB" id="A0A1M5WHP7"/>
<evidence type="ECO:0000313" key="1">
    <source>
        <dbReference type="EMBL" id="SHH86928.1"/>
    </source>
</evidence>
<dbReference type="SUPFAM" id="SSF103025">
    <property type="entry name" value="Folate-binding domain"/>
    <property type="match status" value="1"/>
</dbReference>
<dbReference type="OrthoDB" id="9796287at2"/>
<dbReference type="NCBIfam" id="TIGR03317">
    <property type="entry name" value="ygfZ_signature"/>
    <property type="match status" value="1"/>
</dbReference>
<keyword evidence="2" id="KW-1185">Reference proteome</keyword>